<dbReference type="Proteomes" id="UP001396334">
    <property type="component" value="Unassembled WGS sequence"/>
</dbReference>
<keyword evidence="2" id="KW-1185">Reference proteome</keyword>
<evidence type="ECO:0008006" key="3">
    <source>
        <dbReference type="Google" id="ProtNLM"/>
    </source>
</evidence>
<evidence type="ECO:0000313" key="2">
    <source>
        <dbReference type="Proteomes" id="UP001396334"/>
    </source>
</evidence>
<reference evidence="1 2" key="1">
    <citation type="journal article" date="2024" name="G3 (Bethesda)">
        <title>Genome assembly of Hibiscus sabdariffa L. provides insights into metabolisms of medicinal natural products.</title>
        <authorList>
            <person name="Kim T."/>
        </authorList>
    </citation>
    <scope>NUCLEOTIDE SEQUENCE [LARGE SCALE GENOMIC DNA]</scope>
    <source>
        <strain evidence="1">TK-2024</strain>
        <tissue evidence="1">Old leaves</tissue>
    </source>
</reference>
<comment type="caution">
    <text evidence="1">The sequence shown here is derived from an EMBL/GenBank/DDBJ whole genome shotgun (WGS) entry which is preliminary data.</text>
</comment>
<organism evidence="1 2">
    <name type="scientific">Hibiscus sabdariffa</name>
    <name type="common">roselle</name>
    <dbReference type="NCBI Taxonomy" id="183260"/>
    <lineage>
        <taxon>Eukaryota</taxon>
        <taxon>Viridiplantae</taxon>
        <taxon>Streptophyta</taxon>
        <taxon>Embryophyta</taxon>
        <taxon>Tracheophyta</taxon>
        <taxon>Spermatophyta</taxon>
        <taxon>Magnoliopsida</taxon>
        <taxon>eudicotyledons</taxon>
        <taxon>Gunneridae</taxon>
        <taxon>Pentapetalae</taxon>
        <taxon>rosids</taxon>
        <taxon>malvids</taxon>
        <taxon>Malvales</taxon>
        <taxon>Malvaceae</taxon>
        <taxon>Malvoideae</taxon>
        <taxon>Hibiscus</taxon>
    </lineage>
</organism>
<proteinExistence type="predicted"/>
<protein>
    <recommendedName>
        <fullName evidence="3">Pentatricopeptide repeat-containing protein</fullName>
    </recommendedName>
</protein>
<accession>A0ABR2P5Z9</accession>
<evidence type="ECO:0000313" key="1">
    <source>
        <dbReference type="EMBL" id="KAK8983672.1"/>
    </source>
</evidence>
<gene>
    <name evidence="1" type="ORF">V6N11_009461</name>
</gene>
<dbReference type="EMBL" id="JBBPBN010000079">
    <property type="protein sequence ID" value="KAK8983672.1"/>
    <property type="molecule type" value="Genomic_DNA"/>
</dbReference>
<sequence length="66" mass="7540">MPQARELLKEMQLRGALSNSSTYDILISGWCDLSNQPELDRASKMSCLTEIVMSTDSWFQLRETRG</sequence>
<name>A0ABR2P5Z9_9ROSI</name>